<dbReference type="InterPro" id="IPR013328">
    <property type="entry name" value="6PGD_dom2"/>
</dbReference>
<dbReference type="GO" id="GO:0016616">
    <property type="term" value="F:oxidoreductase activity, acting on the CH-OH group of donors, NAD or NADP as acceptor"/>
    <property type="evidence" value="ECO:0007669"/>
    <property type="project" value="TreeGrafter"/>
</dbReference>
<evidence type="ECO:0000259" key="2">
    <source>
        <dbReference type="Pfam" id="PF01232"/>
    </source>
</evidence>
<dbReference type="Gene3D" id="1.10.1040.10">
    <property type="entry name" value="N-(1-d-carboxylethyl)-l-norvaline Dehydrogenase, domain 2"/>
    <property type="match status" value="1"/>
</dbReference>
<keyword evidence="5" id="KW-1185">Reference proteome</keyword>
<evidence type="ECO:0000256" key="1">
    <source>
        <dbReference type="ARBA" id="ARBA00023002"/>
    </source>
</evidence>
<dbReference type="Pfam" id="PF08125">
    <property type="entry name" value="Mannitol_dh_C"/>
    <property type="match status" value="1"/>
</dbReference>
<dbReference type="EMBL" id="JAESVA010000007">
    <property type="protein sequence ID" value="MCB8882377.1"/>
    <property type="molecule type" value="Genomic_DNA"/>
</dbReference>
<feature type="domain" description="Mannitol dehydrogenase N-terminal" evidence="2">
    <location>
        <begin position="15"/>
        <end position="259"/>
    </location>
</feature>
<dbReference type="InterPro" id="IPR050988">
    <property type="entry name" value="Mannitol_DH/Oxidoreductase"/>
</dbReference>
<dbReference type="SUPFAM" id="SSF48179">
    <property type="entry name" value="6-phosphogluconate dehydrogenase C-terminal domain-like"/>
    <property type="match status" value="1"/>
</dbReference>
<dbReference type="InterPro" id="IPR036291">
    <property type="entry name" value="NAD(P)-bd_dom_sf"/>
</dbReference>
<dbReference type="Pfam" id="PF01232">
    <property type="entry name" value="Mannitol_dh"/>
    <property type="match status" value="1"/>
</dbReference>
<comment type="caution">
    <text evidence="4">The sequence shown here is derived from an EMBL/GenBank/DDBJ whole genome shotgun (WGS) entry which is preliminary data.</text>
</comment>
<sequence>MRLHRTEQQKGWETGIVHLGLGAFARAHLALYTEDAQDHDWGIIGVSLQRPDQRDHLAPQDCLYTALERRPEGNRPRLVTCLTGVLVAPEDPDAVLAVMSLPATRIVTLTITEKGYCHDPATGKLNWSHPTIMHDLANPAAPKGAIGFIVEALRRRQAAGLPPFTVLCCDNLPANGHVVAGLVREFAERMSPDLASWIAAEGQFPCAMVDRIVPATTEADIAEVEKLTGFADAAPVVHEPFRQWVIEDRFVEDARPHWEIGGAQFVAHVEPFEHMKLRLLNGAHSALAYLGYLGGHETIADTMQDKAYAAFVERLWQTEIVPVVPAPPDTDLLAYVAALKARFSNPAIRHRTWQIAMDGSQKLPQRLLGTIRERLAQDLPLPCLALVIAGWIRYVGGIDEQGSLIDVRDPLADTLKTVQDAAPDAAAAVRAVIGLTEVFGQDLSQDSRFVDAVVAAYTVLQEKGARAAVVG</sequence>
<dbReference type="AlphaFoldDB" id="A0A964E5F7"/>
<dbReference type="Proteomes" id="UP000721844">
    <property type="component" value="Unassembled WGS sequence"/>
</dbReference>
<evidence type="ECO:0000313" key="5">
    <source>
        <dbReference type="Proteomes" id="UP000721844"/>
    </source>
</evidence>
<proteinExistence type="predicted"/>
<dbReference type="RefSeq" id="WP_227309034.1">
    <property type="nucleotide sequence ID" value="NZ_JAESVA010000007.1"/>
</dbReference>
<dbReference type="InterPro" id="IPR013131">
    <property type="entry name" value="Mannitol_DH_N"/>
</dbReference>
<keyword evidence="1" id="KW-0560">Oxidoreductase</keyword>
<gene>
    <name evidence="4" type="ORF">ACELLULO517_19170</name>
</gene>
<dbReference type="Gene3D" id="3.40.50.720">
    <property type="entry name" value="NAD(P)-binding Rossmann-like Domain"/>
    <property type="match status" value="1"/>
</dbReference>
<dbReference type="InterPro" id="IPR008927">
    <property type="entry name" value="6-PGluconate_DH-like_C_sf"/>
</dbReference>
<dbReference type="InterPro" id="IPR000669">
    <property type="entry name" value="Mannitol_DH"/>
</dbReference>
<protein>
    <submittedName>
        <fullName evidence="4">Mannitol dehydrogenase family protein</fullName>
    </submittedName>
</protein>
<accession>A0A964E5F7</accession>
<dbReference type="SUPFAM" id="SSF51735">
    <property type="entry name" value="NAD(P)-binding Rossmann-fold domains"/>
    <property type="match status" value="1"/>
</dbReference>
<organism evidence="4 5">
    <name type="scientific">Acidisoma cellulosilyticum</name>
    <dbReference type="NCBI Taxonomy" id="2802395"/>
    <lineage>
        <taxon>Bacteria</taxon>
        <taxon>Pseudomonadati</taxon>
        <taxon>Pseudomonadota</taxon>
        <taxon>Alphaproteobacteria</taxon>
        <taxon>Acetobacterales</taxon>
        <taxon>Acidocellaceae</taxon>
        <taxon>Acidisoma</taxon>
    </lineage>
</organism>
<feature type="domain" description="Mannitol dehydrogenase C-terminal" evidence="3">
    <location>
        <begin position="268"/>
        <end position="459"/>
    </location>
</feature>
<name>A0A964E5F7_9PROT</name>
<dbReference type="PRINTS" id="PR00084">
    <property type="entry name" value="MTLDHDRGNASE"/>
</dbReference>
<dbReference type="PANTHER" id="PTHR43362">
    <property type="entry name" value="MANNITOL DEHYDROGENASE DSF1-RELATED"/>
    <property type="match status" value="1"/>
</dbReference>
<dbReference type="PANTHER" id="PTHR43362:SF1">
    <property type="entry name" value="MANNITOL DEHYDROGENASE 2-RELATED"/>
    <property type="match status" value="1"/>
</dbReference>
<evidence type="ECO:0000313" key="4">
    <source>
        <dbReference type="EMBL" id="MCB8882377.1"/>
    </source>
</evidence>
<dbReference type="InterPro" id="IPR013118">
    <property type="entry name" value="Mannitol_DH_C"/>
</dbReference>
<evidence type="ECO:0000259" key="3">
    <source>
        <dbReference type="Pfam" id="PF08125"/>
    </source>
</evidence>
<reference evidence="4 5" key="1">
    <citation type="journal article" date="2021" name="Microorganisms">
        <title>Acidisoma silvae sp. nov. and Acidisomacellulosilytica sp. nov., Two Acidophilic Bacteria Isolated from Decaying Wood, Hydrolyzing Cellulose and Producing Poly-3-hydroxybutyrate.</title>
        <authorList>
            <person name="Mieszkin S."/>
            <person name="Pouder E."/>
            <person name="Uroz S."/>
            <person name="Simon-Colin C."/>
            <person name="Alain K."/>
        </authorList>
    </citation>
    <scope>NUCLEOTIDE SEQUENCE [LARGE SCALE GENOMIC DNA]</scope>
    <source>
        <strain evidence="4 5">HW T5.17</strain>
    </source>
</reference>